<keyword evidence="9" id="KW-0406">Ion transport</keyword>
<keyword evidence="6" id="KW-0067">ATP-binding</keyword>
<evidence type="ECO:0000256" key="2">
    <source>
        <dbReference type="ARBA" id="ARBA00022475"/>
    </source>
</evidence>
<keyword evidence="7" id="KW-0630">Potassium</keyword>
<evidence type="ECO:0000256" key="4">
    <source>
        <dbReference type="ARBA" id="ARBA00022692"/>
    </source>
</evidence>
<dbReference type="AlphaFoldDB" id="A0A269PGJ8"/>
<evidence type="ECO:0000256" key="9">
    <source>
        <dbReference type="ARBA" id="ARBA00023065"/>
    </source>
</evidence>
<comment type="caution">
    <text evidence="11">The sequence shown here is derived from an EMBL/GenBank/DDBJ whole genome shotgun (WGS) entry which is preliminary data.</text>
</comment>
<keyword evidence="5" id="KW-0547">Nucleotide-binding</keyword>
<evidence type="ECO:0000256" key="1">
    <source>
        <dbReference type="ARBA" id="ARBA00022448"/>
    </source>
</evidence>
<sequence length="183" mass="19000">MRIYMRNLIAGFVAVLLCTFALGLAYPAAVWGISRIKVDSAEGSLLYQGECLAGSAKIQDGVSEGPYFFPRAEGMSNYGASSAVLQEEIGKRRQAIAQREGVAEGEVPSDAVTGSGSGVDPGISPAYAALQAPRVAREQGMSVAEVEELIATHTDLASLGILGQDAVNVTTLNMALPTPPPCA</sequence>
<dbReference type="PIRSF" id="PIRSF001296">
    <property type="entry name" value="K_ATPase_KdpC"/>
    <property type="match status" value="1"/>
</dbReference>
<dbReference type="RefSeq" id="WP_095275204.1">
    <property type="nucleotide sequence ID" value="NZ_CP047655.1"/>
</dbReference>
<dbReference type="PANTHER" id="PTHR30042:SF2">
    <property type="entry name" value="POTASSIUM-TRANSPORTING ATPASE KDPC SUBUNIT"/>
    <property type="match status" value="1"/>
</dbReference>
<evidence type="ECO:0000256" key="5">
    <source>
        <dbReference type="ARBA" id="ARBA00022741"/>
    </source>
</evidence>
<keyword evidence="10" id="KW-0472">Membrane</keyword>
<dbReference type="GO" id="GO:0008556">
    <property type="term" value="F:P-type potassium transmembrane transporter activity"/>
    <property type="evidence" value="ECO:0007669"/>
    <property type="project" value="InterPro"/>
</dbReference>
<dbReference type="GO" id="GO:0005524">
    <property type="term" value="F:ATP binding"/>
    <property type="evidence" value="ECO:0007669"/>
    <property type="project" value="UniProtKB-KW"/>
</dbReference>
<dbReference type="PANTHER" id="PTHR30042">
    <property type="entry name" value="POTASSIUM-TRANSPORTING ATPASE C CHAIN"/>
    <property type="match status" value="1"/>
</dbReference>
<gene>
    <name evidence="11" type="ORF">CIG21_00745</name>
</gene>
<reference evidence="11 12" key="1">
    <citation type="submission" date="2017-08" db="EMBL/GenBank/DDBJ databases">
        <authorList>
            <person name="de Groot N.N."/>
        </authorList>
    </citation>
    <scope>NUCLEOTIDE SEQUENCE [LARGE SCALE GENOMIC DNA]</scope>
    <source>
        <strain evidence="11 12">NBT06-6</strain>
    </source>
</reference>
<dbReference type="InterPro" id="IPR003820">
    <property type="entry name" value="KdpC"/>
</dbReference>
<evidence type="ECO:0000256" key="8">
    <source>
        <dbReference type="ARBA" id="ARBA00022989"/>
    </source>
</evidence>
<dbReference type="Pfam" id="PF02669">
    <property type="entry name" value="KdpC"/>
    <property type="match status" value="1"/>
</dbReference>
<keyword evidence="2" id="KW-1003">Cell membrane</keyword>
<evidence type="ECO:0000256" key="3">
    <source>
        <dbReference type="ARBA" id="ARBA00022538"/>
    </source>
</evidence>
<keyword evidence="8" id="KW-1133">Transmembrane helix</keyword>
<evidence type="ECO:0000256" key="6">
    <source>
        <dbReference type="ARBA" id="ARBA00022840"/>
    </source>
</evidence>
<dbReference type="EMBL" id="NQMQ01000001">
    <property type="protein sequence ID" value="PAJ71293.1"/>
    <property type="molecule type" value="Genomic_DNA"/>
</dbReference>
<organism evidence="11 12">
    <name type="scientific">Corynebacterium hadale</name>
    <dbReference type="NCBI Taxonomy" id="2026255"/>
    <lineage>
        <taxon>Bacteria</taxon>
        <taxon>Bacillati</taxon>
        <taxon>Actinomycetota</taxon>
        <taxon>Actinomycetes</taxon>
        <taxon>Mycobacteriales</taxon>
        <taxon>Corynebacteriaceae</taxon>
        <taxon>Corynebacterium</taxon>
    </lineage>
</organism>
<name>A0A269PGJ8_9CORY</name>
<keyword evidence="3" id="KW-0633">Potassium transport</keyword>
<accession>A0A269PGJ8</accession>
<evidence type="ECO:0000256" key="10">
    <source>
        <dbReference type="ARBA" id="ARBA00023136"/>
    </source>
</evidence>
<evidence type="ECO:0000313" key="12">
    <source>
        <dbReference type="Proteomes" id="UP000215771"/>
    </source>
</evidence>
<keyword evidence="4" id="KW-0812">Transmembrane</keyword>
<evidence type="ECO:0000313" key="11">
    <source>
        <dbReference type="EMBL" id="PAJ71293.1"/>
    </source>
</evidence>
<protein>
    <submittedName>
        <fullName evidence="11">Potassium-transporting ATPase subunit C</fullName>
    </submittedName>
</protein>
<keyword evidence="1" id="KW-0813">Transport</keyword>
<dbReference type="Proteomes" id="UP000215771">
    <property type="component" value="Unassembled WGS sequence"/>
</dbReference>
<proteinExistence type="predicted"/>
<dbReference type="GO" id="GO:0016020">
    <property type="term" value="C:membrane"/>
    <property type="evidence" value="ECO:0007669"/>
    <property type="project" value="InterPro"/>
</dbReference>
<evidence type="ECO:0000256" key="7">
    <source>
        <dbReference type="ARBA" id="ARBA00022958"/>
    </source>
</evidence>